<proteinExistence type="predicted"/>
<dbReference type="RefSeq" id="WP_087667546.1">
    <property type="nucleotide sequence ID" value="NZ_FCNW02000010.1"/>
</dbReference>
<sequence>MATELKTDAWHRYMLYRNAERYLAFELEETRKISVEAGRKFTASAYADVWAKDAELVKRVRVFLSENFHWHGRLANSGTDLDVVETLMDMVRGGCVVVIPEKPVSNYGLARAPHNDATTSFWGVEDYDPPRYASVQEQYEAQLAEWQANETPWEEIEAMNDEINAKFMHTAVLADPLGMLPLFARAGWISKYGLPDLSKWEEDKGKDGAVSPSTLLGDAQPFELGESTLSDEVTEIAARGVSEADEAECYQQFERDMDECRAYKSAMGGGRFMDMCSQRAFMAYQQCRGY</sequence>
<reference evidence="1" key="1">
    <citation type="submission" date="2016-01" db="EMBL/GenBank/DDBJ databases">
        <authorList>
            <person name="Peeters C."/>
        </authorList>
    </citation>
    <scope>NUCLEOTIDE SEQUENCE [LARGE SCALE GENOMIC DNA]</scope>
    <source>
        <strain evidence="1">LMG 22934</strain>
    </source>
</reference>
<evidence type="ECO:0000313" key="2">
    <source>
        <dbReference type="Proteomes" id="UP000054977"/>
    </source>
</evidence>
<organism evidence="1 2">
    <name type="scientific">Caballeronia humi</name>
    <dbReference type="NCBI Taxonomy" id="326474"/>
    <lineage>
        <taxon>Bacteria</taxon>
        <taxon>Pseudomonadati</taxon>
        <taxon>Pseudomonadota</taxon>
        <taxon>Betaproteobacteria</taxon>
        <taxon>Burkholderiales</taxon>
        <taxon>Burkholderiaceae</taxon>
        <taxon>Caballeronia</taxon>
    </lineage>
</organism>
<evidence type="ECO:0000313" key="1">
    <source>
        <dbReference type="EMBL" id="SAL36230.1"/>
    </source>
</evidence>
<protein>
    <submittedName>
        <fullName evidence="1">Uncharacterized protein</fullName>
    </submittedName>
</protein>
<dbReference type="OrthoDB" id="9128315at2"/>
<keyword evidence="2" id="KW-1185">Reference proteome</keyword>
<dbReference type="EMBL" id="FCNW02000010">
    <property type="protein sequence ID" value="SAL36230.1"/>
    <property type="molecule type" value="Genomic_DNA"/>
</dbReference>
<dbReference type="STRING" id="326474.AWB65_02611"/>
<dbReference type="AlphaFoldDB" id="A0A158GXL1"/>
<dbReference type="Proteomes" id="UP000054977">
    <property type="component" value="Unassembled WGS sequence"/>
</dbReference>
<comment type="caution">
    <text evidence="1">The sequence shown here is derived from an EMBL/GenBank/DDBJ whole genome shotgun (WGS) entry which is preliminary data.</text>
</comment>
<gene>
    <name evidence="1" type="ORF">AWB65_02611</name>
</gene>
<accession>A0A158GXL1</accession>
<name>A0A158GXL1_9BURK</name>